<dbReference type="EMBL" id="JARBHB010000004">
    <property type="protein sequence ID" value="KAJ8886638.1"/>
    <property type="molecule type" value="Genomic_DNA"/>
</dbReference>
<protein>
    <recommendedName>
        <fullName evidence="2">MADF domain-containing protein</fullName>
    </recommendedName>
</protein>
<dbReference type="PANTHER" id="PTHR21505:SF8">
    <property type="entry name" value="DPT-YFP REPRESSOR BY OVEREXPRESSION, ISOFORM D-RELATED"/>
    <property type="match status" value="1"/>
</dbReference>
<proteinExistence type="predicted"/>
<feature type="region of interest" description="Disordered" evidence="1">
    <location>
        <begin position="167"/>
        <end position="187"/>
    </location>
</feature>
<dbReference type="PANTHER" id="PTHR21505">
    <property type="entry name" value="MADF DOMAIN-CONTAINING PROTEIN-RELATED"/>
    <property type="match status" value="1"/>
</dbReference>
<reference evidence="3 4" key="1">
    <citation type="submission" date="2023-02" db="EMBL/GenBank/DDBJ databases">
        <title>LHISI_Scaffold_Assembly.</title>
        <authorList>
            <person name="Stuart O.P."/>
            <person name="Cleave R."/>
            <person name="Magrath M.J.L."/>
            <person name="Mikheyev A.S."/>
        </authorList>
    </citation>
    <scope>NUCLEOTIDE SEQUENCE [LARGE SCALE GENOMIC DNA]</scope>
    <source>
        <strain evidence="3">Daus_M_001</strain>
        <tissue evidence="3">Leg muscle</tissue>
    </source>
</reference>
<evidence type="ECO:0000256" key="1">
    <source>
        <dbReference type="SAM" id="MobiDB-lite"/>
    </source>
</evidence>
<dbReference type="PROSITE" id="PS51029">
    <property type="entry name" value="MADF"/>
    <property type="match status" value="1"/>
</dbReference>
<dbReference type="Proteomes" id="UP001159363">
    <property type="component" value="Chromosome X"/>
</dbReference>
<keyword evidence="4" id="KW-1185">Reference proteome</keyword>
<feature type="region of interest" description="Disordered" evidence="1">
    <location>
        <begin position="28"/>
        <end position="50"/>
    </location>
</feature>
<dbReference type="SMART" id="SM00595">
    <property type="entry name" value="MADF"/>
    <property type="match status" value="1"/>
</dbReference>
<comment type="caution">
    <text evidence="3">The sequence shown here is derived from an EMBL/GenBank/DDBJ whole genome shotgun (WGS) entry which is preliminary data.</text>
</comment>
<evidence type="ECO:0000313" key="3">
    <source>
        <dbReference type="EMBL" id="KAJ8886638.1"/>
    </source>
</evidence>
<evidence type="ECO:0000313" key="4">
    <source>
        <dbReference type="Proteomes" id="UP001159363"/>
    </source>
</evidence>
<feature type="domain" description="MADF" evidence="2">
    <location>
        <begin position="236"/>
        <end position="335"/>
    </location>
</feature>
<organism evidence="3 4">
    <name type="scientific">Dryococelus australis</name>
    <dbReference type="NCBI Taxonomy" id="614101"/>
    <lineage>
        <taxon>Eukaryota</taxon>
        <taxon>Metazoa</taxon>
        <taxon>Ecdysozoa</taxon>
        <taxon>Arthropoda</taxon>
        <taxon>Hexapoda</taxon>
        <taxon>Insecta</taxon>
        <taxon>Pterygota</taxon>
        <taxon>Neoptera</taxon>
        <taxon>Polyneoptera</taxon>
        <taxon>Phasmatodea</taxon>
        <taxon>Verophasmatodea</taxon>
        <taxon>Anareolatae</taxon>
        <taxon>Phasmatidae</taxon>
        <taxon>Eurycanthinae</taxon>
        <taxon>Dryococelus</taxon>
    </lineage>
</organism>
<gene>
    <name evidence="3" type="ORF">PR048_012850</name>
</gene>
<evidence type="ECO:0000259" key="2">
    <source>
        <dbReference type="PROSITE" id="PS51029"/>
    </source>
</evidence>
<name>A0ABQ9HQJ0_9NEOP</name>
<accession>A0ABQ9HQJ0</accession>
<dbReference type="InterPro" id="IPR006578">
    <property type="entry name" value="MADF-dom"/>
</dbReference>
<sequence length="911" mass="100618">MLRSTEGPIPIIFLRLLSNSQLFQHGGGGSVTPARSAVNHSPSCWPTGADRLGREKRWSAKLCSGQTTRLPPIPIGSITGGVVSGFSHVGIVPDDATGRRVTSRFSRFPRHFIPALFHTHLNHRRRLSRPRCEEPPKSLHSNKGCNTRVNRGHAFFRSAMMTRAKLEESGKAHHTRTVLPSDRPEQSWPERQNWRVCGGLQVNRRDCWPVGIPSVPPAGQRAHRQNGPVRRFFVPEFIDAFRGLPCLWKVKCKSYHSREIKDTMYAPLLEKVKTIIPMQLGTLFEKKKKHNFRSNFRKEHKKVQQCKKSGMSTQDTYVPKLWYYQDLLFLVDPEEAFQKRIFIECLVLSASGKGWQRFTHSTSNTVEWGMPIWCAIEHVLVEGTSLMCWRITSSSRTASTDRGRPALRMPHGSVSPGCVVRCSGQLDQLIRRRPERAEYCGHGPQRRNFSKAWIALIRGTLDHHTNQTSASLLRLQLSPITRHSRGTITRGHTAHSFRVLADRAHFSAAVTPLVKLALSSLDTGRLHTGSYIRLASPTATTGHTTRSTTNPCDDPLVTLGERGLIIGWVAPRFSHVGIVPDDATGQWFFSTISRILRPCISVLLHIHFTSPISTQKNSLLRAVEISPLHFCALAYIAYTKDTALARCPLSARATHLPGHGDRASHQGELGSILAGSPNFRTWESCQTIPLVGGFFFGDLPFPLPFQSGVATYSPQSPSSALNTSLLRTAQISSLTHSLTNSFSTELSDLVVTAMVDALSQLSYRDMSWSKGFKISDRLECVSAGDERIFCWILLSVLERGEGGIVGKATTLSATDIARFFPHRPCHYIQAEEDGSDGACGMALTSGSRDPSDLAKLKLATLGEVADVSRGMAFASVVGGDGCGMAFASNNSSGKMAKLILATLEDGRLFAL</sequence>
<dbReference type="Pfam" id="PF10545">
    <property type="entry name" value="MADF_DNA_bdg"/>
    <property type="match status" value="1"/>
</dbReference>